<dbReference type="SMART" id="SM00369">
    <property type="entry name" value="LRR_TYP"/>
    <property type="match status" value="13"/>
</dbReference>
<evidence type="ECO:0000313" key="3">
    <source>
        <dbReference type="EMBL" id="CAL6052001.1"/>
    </source>
</evidence>
<sequence>MKPQNLNKSLCLITDKTTFTDNDIRNSNNFKIQDIIIAQIDKIPIHATSLIIVNNYLCSTLGINLHVNLTYLDLRNNRLLKVDLQYLVNLEYLDLSANNLNELDSISGNIKIKTLKVASNNLMKADFIATLSQLKELNIEKNFIYDLKSLYSHCNFSSSWVSIQKVFRTNSKPEKLINMVERYKDKIKLQDGNVILNINNEPELTDLVFLDQMNVTNVFISECHNISFTQVPKLLKYLWICNSDIQNLVGIEKITQLEHLTLRQCSLSRIQNQLEAVKKLPNLKYLDVAQNDITSAECICNEKLTSLNVSENNLKSLEDLRFMYKLKALDVSGNQLSSISILADLTDLIELNISFNAITSIYNLYRLTKLIYLNAIYNKIIDIEVCIKLKSLIDLRINGNIVQNRYVLIEYPNLFESMQQEQLIADSNDLEIQILREKSKNCNMLEKYKDQVKNKSLIINNDQFIVSLKFSDFLEVKNELSISKCNNISFEVVPVLVTSLKVNSCSLLNILGLEQILQITSLELSDNMLEDVIEIQELTKLTRLVLNNNKISRLSWVNALTQLKYLDLQNNKFISVECLKQVQSLIELYIQGNMVQDTEYLRLLHNYNENWNSPQRDFSSTDVEYYLGPNRTQLMVNECITRLKNAKIYLNVAFTYKNNVIGSKLIIKNDNGVIDLLFVTFIPSLIQSSIDSVYVDNCSVVFCNIQLAIQSLTITNCNLSNLSNLTLTSLIHLDLGFNNLMDVSALGGLSNLKKLILRDNNIYRLECLKLLFNLVHLDVRNNRLLYVSFIQQLPQLSELFIEGNIICNLKCVVEHPRCNNFITFQKDPILSDVQNYGQCTKQEIDNEFKSIFLQIEQRNSLPQYQNIVKMIAKYKQQIQSLTWITLLKQQIQGKELDKIINMENCVCDSSGINWRLTCQKDLDTVLQKIQEIDPQLKTNIEEFCQLQIIDDVEIYNLSFINQFKVQKLVVEQCENIKFNCVANTKVLHANNCKLNNINGIQNWCQLLELSLCENQLNNITQINNLTNITDLALNQNQITDLQPLKKLTNLTDLQLDSNKISNIDSLKEHINLMELYLSKNLLRNIQALQGLVNLRTLDISSNIIENIDSLKDLRNLQKLYLQQNKIKNINSLKELVNLIHTYVQLYKKIKFKIQIHQKTLQIFQSQYQGKIKYKVWIL</sequence>
<dbReference type="SMART" id="SM00365">
    <property type="entry name" value="LRR_SD22"/>
    <property type="match status" value="17"/>
</dbReference>
<dbReference type="InterPro" id="IPR003591">
    <property type="entry name" value="Leu-rich_rpt_typical-subtyp"/>
</dbReference>
<gene>
    <name evidence="3" type="ORF">HINF_LOCUS44640</name>
</gene>
<organism evidence="3 4">
    <name type="scientific">Hexamita inflata</name>
    <dbReference type="NCBI Taxonomy" id="28002"/>
    <lineage>
        <taxon>Eukaryota</taxon>
        <taxon>Metamonada</taxon>
        <taxon>Diplomonadida</taxon>
        <taxon>Hexamitidae</taxon>
        <taxon>Hexamitinae</taxon>
        <taxon>Hexamita</taxon>
    </lineage>
</organism>
<protein>
    <submittedName>
        <fullName evidence="3">Uncharacterized protein</fullName>
    </submittedName>
</protein>
<dbReference type="EMBL" id="CAXDID020000190">
    <property type="protein sequence ID" value="CAL6052001.1"/>
    <property type="molecule type" value="Genomic_DNA"/>
</dbReference>
<evidence type="ECO:0000256" key="2">
    <source>
        <dbReference type="ARBA" id="ARBA00022737"/>
    </source>
</evidence>
<dbReference type="PANTHER" id="PTHR46652">
    <property type="entry name" value="LEUCINE-RICH REPEAT AND IQ DOMAIN-CONTAINING PROTEIN 1-RELATED"/>
    <property type="match status" value="1"/>
</dbReference>
<dbReference type="InterPro" id="IPR050836">
    <property type="entry name" value="SDS22/Internalin_LRR"/>
</dbReference>
<name>A0ABP1K287_9EUKA</name>
<keyword evidence="4" id="KW-1185">Reference proteome</keyword>
<dbReference type="SMART" id="SM00364">
    <property type="entry name" value="LRR_BAC"/>
    <property type="match status" value="6"/>
</dbReference>
<dbReference type="Proteomes" id="UP001642409">
    <property type="component" value="Unassembled WGS sequence"/>
</dbReference>
<dbReference type="PANTHER" id="PTHR46652:SF3">
    <property type="entry name" value="LEUCINE-RICH REPEAT-CONTAINING PROTEIN 9"/>
    <property type="match status" value="1"/>
</dbReference>
<accession>A0ABP1K287</accession>
<comment type="caution">
    <text evidence="3">The sequence shown here is derived from an EMBL/GenBank/DDBJ whole genome shotgun (WGS) entry which is preliminary data.</text>
</comment>
<dbReference type="PROSITE" id="PS51450">
    <property type="entry name" value="LRR"/>
    <property type="match status" value="15"/>
</dbReference>
<dbReference type="SUPFAM" id="SSF52047">
    <property type="entry name" value="RNI-like"/>
    <property type="match status" value="1"/>
</dbReference>
<proteinExistence type="predicted"/>
<dbReference type="Pfam" id="PF13855">
    <property type="entry name" value="LRR_8"/>
    <property type="match status" value="1"/>
</dbReference>
<reference evidence="3 4" key="1">
    <citation type="submission" date="2024-07" db="EMBL/GenBank/DDBJ databases">
        <authorList>
            <person name="Akdeniz Z."/>
        </authorList>
    </citation>
    <scope>NUCLEOTIDE SEQUENCE [LARGE SCALE GENOMIC DNA]</scope>
</reference>
<dbReference type="InterPro" id="IPR032675">
    <property type="entry name" value="LRR_dom_sf"/>
</dbReference>
<dbReference type="Gene3D" id="3.80.10.10">
    <property type="entry name" value="Ribonuclease Inhibitor"/>
    <property type="match status" value="5"/>
</dbReference>
<dbReference type="InterPro" id="IPR001611">
    <property type="entry name" value="Leu-rich_rpt"/>
</dbReference>
<evidence type="ECO:0000256" key="1">
    <source>
        <dbReference type="ARBA" id="ARBA00022614"/>
    </source>
</evidence>
<dbReference type="SUPFAM" id="SSF52058">
    <property type="entry name" value="L domain-like"/>
    <property type="match status" value="3"/>
</dbReference>
<keyword evidence="2" id="KW-0677">Repeat</keyword>
<evidence type="ECO:0000313" key="4">
    <source>
        <dbReference type="Proteomes" id="UP001642409"/>
    </source>
</evidence>
<keyword evidence="1" id="KW-0433">Leucine-rich repeat</keyword>